<dbReference type="Proteomes" id="UP000680706">
    <property type="component" value="Chromosome"/>
</dbReference>
<feature type="domain" description="DUF2460" evidence="1">
    <location>
        <begin position="6"/>
        <end position="208"/>
    </location>
</feature>
<dbReference type="Pfam" id="PF09343">
    <property type="entry name" value="DUF2460"/>
    <property type="match status" value="1"/>
</dbReference>
<name>A0ABX8ALI7_9HYPH</name>
<accession>A0ABX8ALI7</accession>
<organism evidence="2 3">
    <name type="scientific">Pseudovibrio brasiliensis</name>
    <dbReference type="NCBI Taxonomy" id="1898042"/>
    <lineage>
        <taxon>Bacteria</taxon>
        <taxon>Pseudomonadati</taxon>
        <taxon>Pseudomonadota</taxon>
        <taxon>Alphaproteobacteria</taxon>
        <taxon>Hyphomicrobiales</taxon>
        <taxon>Stappiaceae</taxon>
        <taxon>Pseudovibrio</taxon>
    </lineage>
</organism>
<protein>
    <submittedName>
        <fullName evidence="2">DUF2460 domain-containing protein</fullName>
    </submittedName>
</protein>
<keyword evidence="3" id="KW-1185">Reference proteome</keyword>
<dbReference type="NCBIfam" id="TIGR02217">
    <property type="entry name" value="chp_TIGR02217"/>
    <property type="match status" value="1"/>
</dbReference>
<evidence type="ECO:0000259" key="1">
    <source>
        <dbReference type="Pfam" id="PF09343"/>
    </source>
</evidence>
<evidence type="ECO:0000313" key="2">
    <source>
        <dbReference type="EMBL" id="QUS54504.1"/>
    </source>
</evidence>
<evidence type="ECO:0000313" key="3">
    <source>
        <dbReference type="Proteomes" id="UP000680706"/>
    </source>
</evidence>
<sequence length="210" mass="23209">MLEEFHDIRFPPDISLGARGGPERKTQIVVRANGRETRNQQWADSRRRYNAAKGVRSVNDLYTVIDFFEERRGRMHAFRWKDWADFKSCPPGNDITAQDQVLGVGDGVQKEFQLVKTYGATFQPYTRKILLPADTAPVVVAVGGAPAAGFVLDETSGLITFASAPPVGEQVTAGFEFDVPARFDTDMLELTLNAHVQGSVTNIPVVEVLL</sequence>
<proteinExistence type="predicted"/>
<dbReference type="EMBL" id="CP074126">
    <property type="protein sequence ID" value="QUS54504.1"/>
    <property type="molecule type" value="Genomic_DNA"/>
</dbReference>
<dbReference type="InterPro" id="IPR011740">
    <property type="entry name" value="DUF2460"/>
</dbReference>
<gene>
    <name evidence="2" type="ORF">KGB56_14000</name>
</gene>
<reference evidence="2 3" key="1">
    <citation type="journal article" date="2021" name="Angew. Chem. Int. Ed. Engl.">
        <title>A novel family of nonribosomal peptides modulate collective behavior in Pseudovibrio bacteria isolated from marine sponges.</title>
        <authorList>
            <person name="Ioca L.P."/>
            <person name="Dai Y."/>
            <person name="Kunakom S."/>
            <person name="Diaz-Espinosa J."/>
            <person name="Krunic A."/>
            <person name="Crnkovic C.M."/>
            <person name="Orjala J."/>
            <person name="Sanchez L.M."/>
            <person name="Ferreira A.G."/>
            <person name="Berlinck R.G.S."/>
            <person name="Eustaquio A.S."/>
        </authorList>
    </citation>
    <scope>NUCLEOTIDE SEQUENCE [LARGE SCALE GENOMIC DNA]</scope>
    <source>
        <strain evidence="2 3">Ab134</strain>
    </source>
</reference>
<dbReference type="RefSeq" id="WP_075698852.1">
    <property type="nucleotide sequence ID" value="NZ_CP074126.1"/>
</dbReference>